<dbReference type="GeneID" id="70241260"/>
<dbReference type="GO" id="GO:0020037">
    <property type="term" value="F:heme binding"/>
    <property type="evidence" value="ECO:0007669"/>
    <property type="project" value="InterPro"/>
</dbReference>
<evidence type="ECO:0000256" key="12">
    <source>
        <dbReference type="PIRSR" id="PIRSR602401-1"/>
    </source>
</evidence>
<evidence type="ECO:0000256" key="10">
    <source>
        <dbReference type="ARBA" id="ARBA00023033"/>
    </source>
</evidence>
<keyword evidence="5 13" id="KW-0812">Transmembrane</keyword>
<evidence type="ECO:0000256" key="5">
    <source>
        <dbReference type="ARBA" id="ARBA00022692"/>
    </source>
</evidence>
<dbReference type="PANTHER" id="PTHR24305">
    <property type="entry name" value="CYTOCHROME P450"/>
    <property type="match status" value="1"/>
</dbReference>
<dbReference type="InterPro" id="IPR036396">
    <property type="entry name" value="Cyt_P450_sf"/>
</dbReference>
<evidence type="ECO:0000256" key="1">
    <source>
        <dbReference type="ARBA" id="ARBA00001971"/>
    </source>
</evidence>
<keyword evidence="15" id="KW-1185">Reference proteome</keyword>
<dbReference type="FunFam" id="1.10.630.10:FF:000063">
    <property type="entry name" value="Cytochrome P450 monooxygenase"/>
    <property type="match status" value="1"/>
</dbReference>
<evidence type="ECO:0000256" key="13">
    <source>
        <dbReference type="SAM" id="Phobius"/>
    </source>
</evidence>
<dbReference type="InterPro" id="IPR050121">
    <property type="entry name" value="Cytochrome_P450_monoxygenase"/>
</dbReference>
<dbReference type="GO" id="GO:0005506">
    <property type="term" value="F:iron ion binding"/>
    <property type="evidence" value="ECO:0007669"/>
    <property type="project" value="InterPro"/>
</dbReference>
<keyword evidence="7 13" id="KW-1133">Transmembrane helix</keyword>
<dbReference type="PANTHER" id="PTHR24305:SF112">
    <property type="entry name" value="L-ORNITHINE-N5-MONOOXYGENASE (EUROFUNG)"/>
    <property type="match status" value="1"/>
</dbReference>
<sequence>MDHSLSALEARPAAVLAGILSHLLFFKRGERQLHPERYLMAFFLAFVASILTLQYTADFPLRVAFQTTATFAGLYLTGLYSSLILYRLLFNQLNKFPGPFWARLSSLYIALRVRKNKDFHMYLLRMHQKHGRIVRIGPNDLSIIDADCVQVVSSAQSKCTRSIFYDQHLPITSLHVTRDAREHAQRRRVWSRAFSESALRGYESRVQKYNDLLLNHVRNSNSKRLALQCTPMDMTRWFNIYSFDVMGDLGFGQSFGMLEAGEMHWAVATLQDALTIVGFNFPTWVIRLLHALFSGNEAVRKFQGFFISQLEHRMQLQGKLDNLDVSHYLIDHFLKSDPMVQKKLVPMLQGDTRLIIIAGSDTTAITLTHLFYYLTTVPGLQERVRQEINEYRQLDGSFSNRDLQSAPLLNACINETLRLHPAVASGVPRKTPKTGVHIRDIYIPADTVIQMPWFSMGRDPEYFPDPERFIPERFTNRPDLITHKDAWGPFSVGPYNCIGKNLAYMEIRGLTARLLTEFNVSLAPGEDGQKLINESKDHFTLGLQPFNLSFKKRQ</sequence>
<evidence type="ECO:0000313" key="14">
    <source>
        <dbReference type="EMBL" id="KAH8701092.1"/>
    </source>
</evidence>
<evidence type="ECO:0000256" key="9">
    <source>
        <dbReference type="ARBA" id="ARBA00023004"/>
    </source>
</evidence>
<dbReference type="RefSeq" id="XP_046074798.1">
    <property type="nucleotide sequence ID" value="XM_046210973.1"/>
</dbReference>
<accession>A0AAD4Q356</accession>
<feature type="binding site" description="axial binding residue" evidence="12">
    <location>
        <position position="497"/>
    </location>
    <ligand>
        <name>heme</name>
        <dbReference type="ChEBI" id="CHEBI:30413"/>
    </ligand>
    <ligandPart>
        <name>Fe</name>
        <dbReference type="ChEBI" id="CHEBI:18248"/>
    </ligandPart>
</feature>
<keyword evidence="9 12" id="KW-0408">Iron</keyword>
<comment type="cofactor">
    <cofactor evidence="1 12">
        <name>heme</name>
        <dbReference type="ChEBI" id="CHEBI:30413"/>
    </cofactor>
</comment>
<keyword evidence="4 12" id="KW-0349">Heme</keyword>
<proteinExistence type="inferred from homology"/>
<dbReference type="GO" id="GO:0004497">
    <property type="term" value="F:monooxygenase activity"/>
    <property type="evidence" value="ECO:0007669"/>
    <property type="project" value="UniProtKB-KW"/>
</dbReference>
<dbReference type="SUPFAM" id="SSF48264">
    <property type="entry name" value="Cytochrome P450"/>
    <property type="match status" value="1"/>
</dbReference>
<evidence type="ECO:0000256" key="8">
    <source>
        <dbReference type="ARBA" id="ARBA00023002"/>
    </source>
</evidence>
<evidence type="ECO:0000256" key="4">
    <source>
        <dbReference type="ARBA" id="ARBA00022617"/>
    </source>
</evidence>
<evidence type="ECO:0000256" key="7">
    <source>
        <dbReference type="ARBA" id="ARBA00022989"/>
    </source>
</evidence>
<dbReference type="PRINTS" id="PR00385">
    <property type="entry name" value="P450"/>
</dbReference>
<feature type="transmembrane region" description="Helical" evidence="13">
    <location>
        <begin position="38"/>
        <end position="57"/>
    </location>
</feature>
<dbReference type="EMBL" id="JAJTJA010000004">
    <property type="protein sequence ID" value="KAH8701092.1"/>
    <property type="molecule type" value="Genomic_DNA"/>
</dbReference>
<evidence type="ECO:0000256" key="2">
    <source>
        <dbReference type="ARBA" id="ARBA00004370"/>
    </source>
</evidence>
<dbReference type="InterPro" id="IPR001128">
    <property type="entry name" value="Cyt_P450"/>
</dbReference>
<protein>
    <submittedName>
        <fullName evidence="14">L-ornithine-N5-monooxygenase</fullName>
    </submittedName>
</protein>
<keyword evidence="6 12" id="KW-0479">Metal-binding</keyword>
<keyword evidence="11 13" id="KW-0472">Membrane</keyword>
<dbReference type="GO" id="GO:1902181">
    <property type="term" value="P:verruculogen biosynthetic process"/>
    <property type="evidence" value="ECO:0007669"/>
    <property type="project" value="UniProtKB-ARBA"/>
</dbReference>
<evidence type="ECO:0000313" key="15">
    <source>
        <dbReference type="Proteomes" id="UP001201262"/>
    </source>
</evidence>
<gene>
    <name evidence="14" type="ORF">BGW36DRAFT_293171</name>
</gene>
<dbReference type="CDD" id="cd11061">
    <property type="entry name" value="CYP67-like"/>
    <property type="match status" value="1"/>
</dbReference>
<comment type="caution">
    <text evidence="14">The sequence shown here is derived from an EMBL/GenBank/DDBJ whole genome shotgun (WGS) entry which is preliminary data.</text>
</comment>
<feature type="transmembrane region" description="Helical" evidence="13">
    <location>
        <begin position="6"/>
        <end position="26"/>
    </location>
</feature>
<dbReference type="GO" id="GO:0016020">
    <property type="term" value="C:membrane"/>
    <property type="evidence" value="ECO:0007669"/>
    <property type="project" value="UniProtKB-SubCell"/>
</dbReference>
<dbReference type="AlphaFoldDB" id="A0AAD4Q356"/>
<evidence type="ECO:0000256" key="11">
    <source>
        <dbReference type="ARBA" id="ARBA00023136"/>
    </source>
</evidence>
<keyword evidence="10" id="KW-0503">Monooxygenase</keyword>
<dbReference type="GO" id="GO:0016705">
    <property type="term" value="F:oxidoreductase activity, acting on paired donors, with incorporation or reduction of molecular oxygen"/>
    <property type="evidence" value="ECO:0007669"/>
    <property type="project" value="InterPro"/>
</dbReference>
<feature type="transmembrane region" description="Helical" evidence="13">
    <location>
        <begin position="63"/>
        <end position="86"/>
    </location>
</feature>
<comment type="similarity">
    <text evidence="3">Belongs to the cytochrome P450 family.</text>
</comment>
<dbReference type="Gene3D" id="1.10.630.10">
    <property type="entry name" value="Cytochrome P450"/>
    <property type="match status" value="1"/>
</dbReference>
<keyword evidence="8" id="KW-0560">Oxidoreductase</keyword>
<organism evidence="14 15">
    <name type="scientific">Talaromyces proteolyticus</name>
    <dbReference type="NCBI Taxonomy" id="1131652"/>
    <lineage>
        <taxon>Eukaryota</taxon>
        <taxon>Fungi</taxon>
        <taxon>Dikarya</taxon>
        <taxon>Ascomycota</taxon>
        <taxon>Pezizomycotina</taxon>
        <taxon>Eurotiomycetes</taxon>
        <taxon>Eurotiomycetidae</taxon>
        <taxon>Eurotiales</taxon>
        <taxon>Trichocomaceae</taxon>
        <taxon>Talaromyces</taxon>
        <taxon>Talaromyces sect. Bacilispori</taxon>
    </lineage>
</organism>
<name>A0AAD4Q356_9EURO</name>
<dbReference type="PRINTS" id="PR00463">
    <property type="entry name" value="EP450I"/>
</dbReference>
<dbReference type="Pfam" id="PF00067">
    <property type="entry name" value="p450"/>
    <property type="match status" value="1"/>
</dbReference>
<evidence type="ECO:0000256" key="6">
    <source>
        <dbReference type="ARBA" id="ARBA00022723"/>
    </source>
</evidence>
<evidence type="ECO:0000256" key="3">
    <source>
        <dbReference type="ARBA" id="ARBA00010617"/>
    </source>
</evidence>
<comment type="subcellular location">
    <subcellularLocation>
        <location evidence="2">Membrane</location>
    </subcellularLocation>
</comment>
<dbReference type="Proteomes" id="UP001201262">
    <property type="component" value="Unassembled WGS sequence"/>
</dbReference>
<dbReference type="InterPro" id="IPR002401">
    <property type="entry name" value="Cyt_P450_E_grp-I"/>
</dbReference>
<reference evidence="14" key="1">
    <citation type="submission" date="2021-12" db="EMBL/GenBank/DDBJ databases">
        <title>Convergent genome expansion in fungi linked to evolution of root-endophyte symbiosis.</title>
        <authorList>
            <consortium name="DOE Joint Genome Institute"/>
            <person name="Ke Y.-H."/>
            <person name="Bonito G."/>
            <person name="Liao H.-L."/>
            <person name="Looney B."/>
            <person name="Rojas-Flechas A."/>
            <person name="Nash J."/>
            <person name="Hameed K."/>
            <person name="Schadt C."/>
            <person name="Martin F."/>
            <person name="Crous P.W."/>
            <person name="Miettinen O."/>
            <person name="Magnuson J.K."/>
            <person name="Labbe J."/>
            <person name="Jacobson D."/>
            <person name="Doktycz M.J."/>
            <person name="Veneault-Fourrey C."/>
            <person name="Kuo A."/>
            <person name="Mondo S."/>
            <person name="Calhoun S."/>
            <person name="Riley R."/>
            <person name="Ohm R."/>
            <person name="LaButti K."/>
            <person name="Andreopoulos B."/>
            <person name="Pangilinan J."/>
            <person name="Nolan M."/>
            <person name="Tritt A."/>
            <person name="Clum A."/>
            <person name="Lipzen A."/>
            <person name="Daum C."/>
            <person name="Barry K."/>
            <person name="Grigoriev I.V."/>
            <person name="Vilgalys R."/>
        </authorList>
    </citation>
    <scope>NUCLEOTIDE SEQUENCE</scope>
    <source>
        <strain evidence="14">PMI_201</strain>
    </source>
</reference>